<evidence type="ECO:0000313" key="6">
    <source>
        <dbReference type="Proteomes" id="UP000232688"/>
    </source>
</evidence>
<dbReference type="GO" id="GO:0070086">
    <property type="term" value="P:ubiquitin-dependent endocytosis"/>
    <property type="evidence" value="ECO:0007669"/>
    <property type="project" value="TreeGrafter"/>
</dbReference>
<dbReference type="EMBL" id="LLXJ01000112">
    <property type="protein sequence ID" value="PKC14910.1"/>
    <property type="molecule type" value="Genomic_DNA"/>
</dbReference>
<dbReference type="EMBL" id="LLXH01000835">
    <property type="protein sequence ID" value="PKC62605.1"/>
    <property type="molecule type" value="Genomic_DNA"/>
</dbReference>
<reference evidence="4 6" key="4">
    <citation type="submission" date="2017-10" db="EMBL/GenBank/DDBJ databases">
        <title>Genome analyses suggest a sexual origin of heterokaryosis in a supposedly ancient asexual fungus.</title>
        <authorList>
            <person name="Corradi N."/>
            <person name="Sedzielewska K."/>
            <person name="Noel J."/>
            <person name="Charron P."/>
            <person name="Farinelli L."/>
            <person name="Marton T."/>
            <person name="Kruger M."/>
            <person name="Pelin A."/>
            <person name="Brachmann A."/>
            <person name="Corradi N."/>
        </authorList>
    </citation>
    <scope>NUCLEOTIDE SEQUENCE [LARGE SCALE GENOMIC DNA]</scope>
    <source>
        <strain evidence="4 6">A1</strain>
    </source>
</reference>
<dbReference type="InterPro" id="IPR011021">
    <property type="entry name" value="Arrestin-like_N"/>
</dbReference>
<dbReference type="PANTHER" id="PTHR11188">
    <property type="entry name" value="ARRESTIN DOMAIN CONTAINING PROTEIN"/>
    <property type="match status" value="1"/>
</dbReference>
<evidence type="ECO:0000313" key="4">
    <source>
        <dbReference type="EMBL" id="PKC62605.1"/>
    </source>
</evidence>
<dbReference type="GO" id="GO:0031625">
    <property type="term" value="F:ubiquitin protein ligase binding"/>
    <property type="evidence" value="ECO:0007669"/>
    <property type="project" value="TreeGrafter"/>
</dbReference>
<evidence type="ECO:0000313" key="5">
    <source>
        <dbReference type="EMBL" id="PKK78087.1"/>
    </source>
</evidence>
<dbReference type="PANTHER" id="PTHR11188:SF17">
    <property type="entry name" value="FI21816P1"/>
    <property type="match status" value="1"/>
</dbReference>
<dbReference type="VEuPathDB" id="FungiDB:FUN_002955"/>
<reference evidence="3 7" key="2">
    <citation type="submission" date="2017-09" db="EMBL/GenBank/DDBJ databases">
        <title>Extensive intraspecific genome diversity in a model arbuscular mycorrhizal fungus.</title>
        <authorList>
            <person name="Chen E.C."/>
            <person name="Morin E."/>
            <person name="Beaudet D."/>
            <person name="Noel J."/>
            <person name="Ndikumana S."/>
            <person name="Charron P."/>
            <person name="St-Onge C."/>
            <person name="Giorgi J."/>
            <person name="Grigoriev I.V."/>
            <person name="Roux C."/>
            <person name="Martin F.M."/>
            <person name="Corradi N."/>
        </authorList>
    </citation>
    <scope>NUCLEOTIDE SEQUENCE [LARGE SCALE GENOMIC DNA]</scope>
    <source>
        <strain evidence="3 7">A5</strain>
    </source>
</reference>
<dbReference type="InterPro" id="IPR014756">
    <property type="entry name" value="Ig_E-set"/>
</dbReference>
<evidence type="ECO:0000313" key="7">
    <source>
        <dbReference type="Proteomes" id="UP000232722"/>
    </source>
</evidence>
<evidence type="ECO:0000259" key="1">
    <source>
        <dbReference type="Pfam" id="PF00339"/>
    </source>
</evidence>
<dbReference type="OrthoDB" id="2333384at2759"/>
<sequence>MFDKNEKSASLEIFLDEDFEGTMYGLPEESLGCKLGGKVVLNNTKAIQAKYLLFVFAGKIIVACGPPMSSSRPEYSEIKTIFRKECLFHDSATSNKKIPAGTHEYYFEFELPGNLPSSFKGSRGKIEYYCTAVLSRPIFRNDLIVKKIVNIKRCLMDETRAAQTHHTTFTEGILDEKIHYQISTPIMTFREGGLVQNELILKSDNIGTAIEAIEYGLKEHIHYHTTGEEATAVIANVNEERYPLGKRRIKIDPDSNDGDPIMINFRLCPWVNCDVNSELIDVIHKLSFTICVTEAVNLCSDNESVLSEATNRRSSRRISFGRNPNRRHSSRTMSLSNLSNIINSQRNTLVSKVERKRLHFEIPIIVTTKSIKPSQESLSDTLIDRPPSYAIASMVSPPPEYVDIGMPEFSTHENLETDYVVYDLL</sequence>
<reference evidence="7 8" key="1">
    <citation type="submission" date="2016-04" db="EMBL/GenBank/DDBJ databases">
        <title>Genome analyses suggest a sexual origin of heterokaryosis in a supposedly ancient asexual fungus.</title>
        <authorList>
            <person name="Ropars J."/>
            <person name="Sedzielewska K."/>
            <person name="Noel J."/>
            <person name="Charron P."/>
            <person name="Farinelli L."/>
            <person name="Marton T."/>
            <person name="Kruger M."/>
            <person name="Pelin A."/>
            <person name="Brachmann A."/>
            <person name="Corradi N."/>
        </authorList>
    </citation>
    <scope>NUCLEOTIDE SEQUENCE [LARGE SCALE GENOMIC DNA]</scope>
    <source>
        <strain evidence="3 7">A5</strain>
        <strain evidence="5 8">C2</strain>
    </source>
</reference>
<dbReference type="InterPro" id="IPR050357">
    <property type="entry name" value="Arrestin_domain-protein"/>
</dbReference>
<dbReference type="AlphaFoldDB" id="A0A2I1E0H2"/>
<dbReference type="VEuPathDB" id="FungiDB:RhiirA1_521399"/>
<dbReference type="GO" id="GO:0030674">
    <property type="term" value="F:protein-macromolecule adaptor activity"/>
    <property type="evidence" value="ECO:0007669"/>
    <property type="project" value="TreeGrafter"/>
</dbReference>
<dbReference type="Pfam" id="PF00339">
    <property type="entry name" value="Arrestin_N"/>
    <property type="match status" value="1"/>
</dbReference>
<dbReference type="EMBL" id="CAGKOT010000017">
    <property type="protein sequence ID" value="CAB5362561.1"/>
    <property type="molecule type" value="Genomic_DNA"/>
</dbReference>
<reference evidence="6 8" key="3">
    <citation type="submission" date="2017-10" db="EMBL/GenBank/DDBJ databases">
        <title>Extensive intraspecific genome diversity in a model arbuscular mycorrhizal fungus.</title>
        <authorList>
            <person name="Chen E.C.H."/>
            <person name="Morin E."/>
            <person name="Baudet D."/>
            <person name="Noel J."/>
            <person name="Ndikumana S."/>
            <person name="Charron P."/>
            <person name="St-Onge C."/>
            <person name="Giorgi J."/>
            <person name="Grigoriev I.V."/>
            <person name="Roux C."/>
            <person name="Martin F.M."/>
            <person name="Corradi N."/>
        </authorList>
    </citation>
    <scope>NUCLEOTIDE SEQUENCE [LARGE SCALE GENOMIC DNA]</scope>
    <source>
        <strain evidence="4 6">A1</strain>
        <strain evidence="5 8">C2</strain>
    </source>
</reference>
<evidence type="ECO:0000313" key="3">
    <source>
        <dbReference type="EMBL" id="PKC14910.1"/>
    </source>
</evidence>
<gene>
    <name evidence="2" type="ORF">CHRIB12_LOCUS9159</name>
    <name evidence="4" type="ORF">RhiirA1_521399</name>
    <name evidence="3" type="ORF">RhiirA5_395360</name>
    <name evidence="5" type="ORF">RhiirC2_730592</name>
</gene>
<dbReference type="Proteomes" id="UP000232722">
    <property type="component" value="Unassembled WGS sequence"/>
</dbReference>
<dbReference type="InterPro" id="IPR014752">
    <property type="entry name" value="Arrestin-like_C"/>
</dbReference>
<organism evidence="4 6">
    <name type="scientific">Rhizophagus irregularis</name>
    <dbReference type="NCBI Taxonomy" id="588596"/>
    <lineage>
        <taxon>Eukaryota</taxon>
        <taxon>Fungi</taxon>
        <taxon>Fungi incertae sedis</taxon>
        <taxon>Mucoromycota</taxon>
        <taxon>Glomeromycotina</taxon>
        <taxon>Glomeromycetes</taxon>
        <taxon>Glomerales</taxon>
        <taxon>Glomeraceae</taxon>
        <taxon>Rhizophagus</taxon>
    </lineage>
</organism>
<dbReference type="EMBL" id="LLXL01000099">
    <property type="protein sequence ID" value="PKK78087.1"/>
    <property type="molecule type" value="Genomic_DNA"/>
</dbReference>
<accession>A0A2I1E0H2</accession>
<evidence type="ECO:0000313" key="2">
    <source>
        <dbReference type="EMBL" id="CAB5362561.1"/>
    </source>
</evidence>
<dbReference type="GO" id="GO:0005829">
    <property type="term" value="C:cytosol"/>
    <property type="evidence" value="ECO:0007669"/>
    <property type="project" value="TreeGrafter"/>
</dbReference>
<evidence type="ECO:0000313" key="8">
    <source>
        <dbReference type="Proteomes" id="UP000233469"/>
    </source>
</evidence>
<dbReference type="Proteomes" id="UP000233469">
    <property type="component" value="Unassembled WGS sequence"/>
</dbReference>
<dbReference type="VEuPathDB" id="FungiDB:RhiirFUN_023959"/>
<dbReference type="SUPFAM" id="SSF81296">
    <property type="entry name" value="E set domains"/>
    <property type="match status" value="1"/>
</dbReference>
<feature type="domain" description="Arrestin-like N-terminal" evidence="1">
    <location>
        <begin position="35"/>
        <end position="138"/>
    </location>
</feature>
<dbReference type="GO" id="GO:0005886">
    <property type="term" value="C:plasma membrane"/>
    <property type="evidence" value="ECO:0007669"/>
    <property type="project" value="TreeGrafter"/>
</dbReference>
<proteinExistence type="predicted"/>
<name>A0A2I1E0H2_9GLOM</name>
<reference evidence="2" key="5">
    <citation type="submission" date="2020-05" db="EMBL/GenBank/DDBJ databases">
        <authorList>
            <person name="Rincon C."/>
            <person name="Sanders R I."/>
            <person name="Robbins C."/>
            <person name="Chaturvedi A."/>
        </authorList>
    </citation>
    <scope>NUCLEOTIDE SEQUENCE</scope>
    <source>
        <strain evidence="2">CHB12</strain>
    </source>
</reference>
<dbReference type="Proteomes" id="UP000232688">
    <property type="component" value="Unassembled WGS sequence"/>
</dbReference>
<comment type="caution">
    <text evidence="4">The sequence shown here is derived from an EMBL/GenBank/DDBJ whole genome shotgun (WGS) entry which is preliminary data.</text>
</comment>
<protein>
    <recommendedName>
        <fullName evidence="1">Arrestin-like N-terminal domain-containing protein</fullName>
    </recommendedName>
</protein>
<dbReference type="Gene3D" id="2.60.40.640">
    <property type="match status" value="1"/>
</dbReference>
<dbReference type="Proteomes" id="UP000684084">
    <property type="component" value="Unassembled WGS sequence"/>
</dbReference>